<comment type="subcellular location">
    <subcellularLocation>
        <location evidence="1">Cell membrane</location>
        <topology evidence="1">Multi-pass membrane protein</topology>
    </subcellularLocation>
</comment>
<feature type="transmembrane region" description="Helical" evidence="8">
    <location>
        <begin position="340"/>
        <end position="359"/>
    </location>
</feature>
<dbReference type="EMBL" id="RZNY01000038">
    <property type="protein sequence ID" value="RUT40316.1"/>
    <property type="molecule type" value="Genomic_DNA"/>
</dbReference>
<feature type="transmembrane region" description="Helical" evidence="8">
    <location>
        <begin position="279"/>
        <end position="300"/>
    </location>
</feature>
<gene>
    <name evidence="10" type="ORF">EJP82_25175</name>
</gene>
<dbReference type="Proteomes" id="UP000279446">
    <property type="component" value="Unassembled WGS sequence"/>
</dbReference>
<feature type="transmembrane region" description="Helical" evidence="8">
    <location>
        <begin position="445"/>
        <end position="468"/>
    </location>
</feature>
<dbReference type="PANTHER" id="PTHR42718">
    <property type="entry name" value="MAJOR FACILITATOR SUPERFAMILY MULTIDRUG TRANSPORTER MFSC"/>
    <property type="match status" value="1"/>
</dbReference>
<keyword evidence="6 8" id="KW-1133">Transmembrane helix</keyword>
<dbReference type="InterPro" id="IPR011701">
    <property type="entry name" value="MFS"/>
</dbReference>
<comment type="caution">
    <text evidence="10">The sequence shown here is derived from an EMBL/GenBank/DDBJ whole genome shotgun (WGS) entry which is preliminary data.</text>
</comment>
<keyword evidence="5 8" id="KW-0812">Transmembrane</keyword>
<dbReference type="SUPFAM" id="SSF103473">
    <property type="entry name" value="MFS general substrate transporter"/>
    <property type="match status" value="1"/>
</dbReference>
<organism evidence="10 11">
    <name type="scientific">Paenibacillus anaericanus</name>
    <dbReference type="NCBI Taxonomy" id="170367"/>
    <lineage>
        <taxon>Bacteria</taxon>
        <taxon>Bacillati</taxon>
        <taxon>Bacillota</taxon>
        <taxon>Bacilli</taxon>
        <taxon>Bacillales</taxon>
        <taxon>Paenibacillaceae</taxon>
        <taxon>Paenibacillus</taxon>
    </lineage>
</organism>
<feature type="transmembrane region" description="Helical" evidence="8">
    <location>
        <begin position="176"/>
        <end position="195"/>
    </location>
</feature>
<dbReference type="GO" id="GO:0005886">
    <property type="term" value="C:plasma membrane"/>
    <property type="evidence" value="ECO:0007669"/>
    <property type="project" value="UniProtKB-SubCell"/>
</dbReference>
<keyword evidence="7 8" id="KW-0472">Membrane</keyword>
<feature type="transmembrane region" description="Helical" evidence="8">
    <location>
        <begin position="149"/>
        <end position="170"/>
    </location>
</feature>
<keyword evidence="3" id="KW-0813">Transport</keyword>
<evidence type="ECO:0000313" key="10">
    <source>
        <dbReference type="EMBL" id="RUT40316.1"/>
    </source>
</evidence>
<protein>
    <submittedName>
        <fullName evidence="10">DHA2 family efflux MFS transporter permease subunit</fullName>
    </submittedName>
</protein>
<dbReference type="OrthoDB" id="9816041at2"/>
<evidence type="ECO:0000256" key="4">
    <source>
        <dbReference type="ARBA" id="ARBA00022475"/>
    </source>
</evidence>
<feature type="domain" description="Major facilitator superfamily (MFS) profile" evidence="9">
    <location>
        <begin position="24"/>
        <end position="473"/>
    </location>
</feature>
<dbReference type="CDD" id="cd17503">
    <property type="entry name" value="MFS_LmrB_MDR_like"/>
    <property type="match status" value="1"/>
</dbReference>
<feature type="transmembrane region" description="Helical" evidence="8">
    <location>
        <begin position="240"/>
        <end position="258"/>
    </location>
</feature>
<dbReference type="GO" id="GO:0022857">
    <property type="term" value="F:transmembrane transporter activity"/>
    <property type="evidence" value="ECO:0007669"/>
    <property type="project" value="InterPro"/>
</dbReference>
<feature type="transmembrane region" description="Helical" evidence="8">
    <location>
        <begin position="90"/>
        <end position="109"/>
    </location>
</feature>
<dbReference type="AlphaFoldDB" id="A0A3S1DA19"/>
<dbReference type="InterPro" id="IPR036259">
    <property type="entry name" value="MFS_trans_sf"/>
</dbReference>
<evidence type="ECO:0000256" key="8">
    <source>
        <dbReference type="SAM" id="Phobius"/>
    </source>
</evidence>
<dbReference type="Gene3D" id="1.20.1250.20">
    <property type="entry name" value="MFS general substrate transporter like domains"/>
    <property type="match status" value="1"/>
</dbReference>
<dbReference type="Gene3D" id="1.20.1720.10">
    <property type="entry name" value="Multidrug resistance protein D"/>
    <property type="match status" value="1"/>
</dbReference>
<evidence type="ECO:0000313" key="11">
    <source>
        <dbReference type="Proteomes" id="UP000279446"/>
    </source>
</evidence>
<keyword evidence="11" id="KW-1185">Reference proteome</keyword>
<feature type="transmembrane region" description="Helical" evidence="8">
    <location>
        <begin position="115"/>
        <end position="137"/>
    </location>
</feature>
<feature type="transmembrane region" description="Helical" evidence="8">
    <location>
        <begin position="402"/>
        <end position="425"/>
    </location>
</feature>
<dbReference type="InterPro" id="IPR004638">
    <property type="entry name" value="EmrB-like"/>
</dbReference>
<keyword evidence="4" id="KW-1003">Cell membrane</keyword>
<evidence type="ECO:0000256" key="7">
    <source>
        <dbReference type="ARBA" id="ARBA00023136"/>
    </source>
</evidence>
<reference evidence="10 11" key="1">
    <citation type="submission" date="2018-12" db="EMBL/GenBank/DDBJ databases">
        <authorList>
            <person name="Sun L."/>
            <person name="Chen Z."/>
        </authorList>
    </citation>
    <scope>NUCLEOTIDE SEQUENCE [LARGE SCALE GENOMIC DNA]</scope>
    <source>
        <strain evidence="10 11">DSM 15890</strain>
    </source>
</reference>
<feature type="transmembrane region" description="Helical" evidence="8">
    <location>
        <begin position="207"/>
        <end position="228"/>
    </location>
</feature>
<evidence type="ECO:0000256" key="6">
    <source>
        <dbReference type="ARBA" id="ARBA00022989"/>
    </source>
</evidence>
<dbReference type="InterPro" id="IPR020846">
    <property type="entry name" value="MFS_dom"/>
</dbReference>
<dbReference type="Pfam" id="PF07690">
    <property type="entry name" value="MFS_1"/>
    <property type="match status" value="1"/>
</dbReference>
<accession>A0A3S1DA19</accession>
<dbReference type="NCBIfam" id="TIGR00711">
    <property type="entry name" value="efflux_EmrB"/>
    <property type="match status" value="1"/>
</dbReference>
<dbReference type="PROSITE" id="PS50850">
    <property type="entry name" value="MFS"/>
    <property type="match status" value="1"/>
</dbReference>
<evidence type="ECO:0000259" key="9">
    <source>
        <dbReference type="PROSITE" id="PS50850"/>
    </source>
</evidence>
<feature type="transmembrane region" description="Helical" evidence="8">
    <location>
        <begin position="21"/>
        <end position="42"/>
    </location>
</feature>
<feature type="transmembrane region" description="Helical" evidence="8">
    <location>
        <begin position="62"/>
        <end position="81"/>
    </location>
</feature>
<sequence>MIKDTFTGSESTGSEIRLRALVRPLAAIVLGMMMVMLDSTAINVAIPKLIHDLGAPFTTLQWTITGYTLAMSATIPLAGWISDRLGARKAFLITIVLFTLGSLLCSFAQTAEQLIVFRVIQGLAGGMINPIGMAMVFRLAPEGKRGQIMGLLGIPMLLAPASGPILSGWMVEFATWEWIFLINLPIGTLALVFGIKFLPVTKRKETLTLDVIGMIVGPLSFVLITLGVTRLGDGLESGGGVTIIAGVILLICFVINELRHNHPLLELRAFSSPNFTKGIVVSWIQYIALNGSLVLIPQYLQLFKGFSPFTTGLVMSVLAITSGLLMPIGGRIYDFIGIRPLAFSGLSIIAGALITLSNLSIETSLTIVVCAIAGLGIGMGLCMMSLNTFILQSAPPLLISRVTPLTSAASQIIISFAITGLTGFLNYRSNVHSPNINRENLFDALAYGDTFVLAACIAAAGAMLSLFIKRKKERTVVISNSD</sequence>
<dbReference type="PANTHER" id="PTHR42718:SF9">
    <property type="entry name" value="MAJOR FACILITATOR SUPERFAMILY MULTIDRUG TRANSPORTER MFSC"/>
    <property type="match status" value="1"/>
</dbReference>
<comment type="similarity">
    <text evidence="2">Belongs to the major facilitator superfamily. EmrB family.</text>
</comment>
<feature type="transmembrane region" description="Helical" evidence="8">
    <location>
        <begin position="306"/>
        <end position="328"/>
    </location>
</feature>
<dbReference type="RefSeq" id="WP_127194815.1">
    <property type="nucleotide sequence ID" value="NZ_RZNY01000038.1"/>
</dbReference>
<name>A0A3S1DA19_9BACL</name>
<dbReference type="PRINTS" id="PR01036">
    <property type="entry name" value="TCRTETB"/>
</dbReference>
<evidence type="ECO:0000256" key="1">
    <source>
        <dbReference type="ARBA" id="ARBA00004651"/>
    </source>
</evidence>
<evidence type="ECO:0000256" key="5">
    <source>
        <dbReference type="ARBA" id="ARBA00022692"/>
    </source>
</evidence>
<proteinExistence type="inferred from homology"/>
<feature type="transmembrane region" description="Helical" evidence="8">
    <location>
        <begin position="365"/>
        <end position="390"/>
    </location>
</feature>
<evidence type="ECO:0000256" key="2">
    <source>
        <dbReference type="ARBA" id="ARBA00008537"/>
    </source>
</evidence>
<evidence type="ECO:0000256" key="3">
    <source>
        <dbReference type="ARBA" id="ARBA00022448"/>
    </source>
</evidence>